<evidence type="ECO:0000256" key="1">
    <source>
        <dbReference type="SAM" id="MobiDB-lite"/>
    </source>
</evidence>
<protein>
    <submittedName>
        <fullName evidence="3">Uncharacterized protein</fullName>
    </submittedName>
</protein>
<evidence type="ECO:0000256" key="2">
    <source>
        <dbReference type="SAM" id="Phobius"/>
    </source>
</evidence>
<keyword evidence="2" id="KW-0812">Transmembrane</keyword>
<evidence type="ECO:0000313" key="4">
    <source>
        <dbReference type="Proteomes" id="UP000279259"/>
    </source>
</evidence>
<keyword evidence="2" id="KW-1133">Transmembrane helix</keyword>
<gene>
    <name evidence="3" type="ORF">EHS25_004392</name>
</gene>
<reference evidence="3 4" key="1">
    <citation type="submission" date="2018-11" db="EMBL/GenBank/DDBJ databases">
        <title>Genome sequence of Saitozyma podzolica DSM 27192.</title>
        <authorList>
            <person name="Aliyu H."/>
            <person name="Gorte O."/>
            <person name="Ochsenreither K."/>
        </authorList>
    </citation>
    <scope>NUCLEOTIDE SEQUENCE [LARGE SCALE GENOMIC DNA]</scope>
    <source>
        <strain evidence="3 4">DSM 27192</strain>
    </source>
</reference>
<dbReference type="AlphaFoldDB" id="A0A427YTX7"/>
<proteinExistence type="predicted"/>
<keyword evidence="2" id="KW-0472">Membrane</keyword>
<feature type="region of interest" description="Disordered" evidence="1">
    <location>
        <begin position="266"/>
        <end position="305"/>
    </location>
</feature>
<accession>A0A427YTX7</accession>
<name>A0A427YTX7_9TREE</name>
<dbReference type="EMBL" id="RSCD01000002">
    <property type="protein sequence ID" value="RSH94588.1"/>
    <property type="molecule type" value="Genomic_DNA"/>
</dbReference>
<dbReference type="Proteomes" id="UP000279259">
    <property type="component" value="Unassembled WGS sequence"/>
</dbReference>
<evidence type="ECO:0000313" key="3">
    <source>
        <dbReference type="EMBL" id="RSH94588.1"/>
    </source>
</evidence>
<sequence>MGILDWFLYGPMRRDIDVRIDVGGVLDTVAGAGETALGAGETALNTVTGAVGSATSLAGDASQIEAAYNTFENYYNMFEQYKPLIYMGLIVLGIIVLMCFVQCAMSWCQTCCFCVKCGYKCLKVDWVVGKWCFHHIGHCCVATQHLVPGLDHAKANAIRRAKLHYDGMDSTHWYRSFCAGGRPLPDDPAEAAQWNFFGPPDSWVRRNWARTSPWREWTVRDWKTGHMYKLRKKGEEVGGEIWNQAKNKWEPVAEEKMEKLRRKWKDMRAPTKDEVDKAHEEGLIEAGVAAKGGDVEKEPTSKEEV</sequence>
<comment type="caution">
    <text evidence="3">The sequence shown here is derived from an EMBL/GenBank/DDBJ whole genome shotgun (WGS) entry which is preliminary data.</text>
</comment>
<keyword evidence="4" id="KW-1185">Reference proteome</keyword>
<feature type="compositionally biased region" description="Basic and acidic residues" evidence="1">
    <location>
        <begin position="266"/>
        <end position="282"/>
    </location>
</feature>
<feature type="compositionally biased region" description="Basic and acidic residues" evidence="1">
    <location>
        <begin position="293"/>
        <end position="305"/>
    </location>
</feature>
<organism evidence="3 4">
    <name type="scientific">Saitozyma podzolica</name>
    <dbReference type="NCBI Taxonomy" id="1890683"/>
    <lineage>
        <taxon>Eukaryota</taxon>
        <taxon>Fungi</taxon>
        <taxon>Dikarya</taxon>
        <taxon>Basidiomycota</taxon>
        <taxon>Agaricomycotina</taxon>
        <taxon>Tremellomycetes</taxon>
        <taxon>Tremellales</taxon>
        <taxon>Trimorphomycetaceae</taxon>
        <taxon>Saitozyma</taxon>
    </lineage>
</organism>
<feature type="transmembrane region" description="Helical" evidence="2">
    <location>
        <begin position="84"/>
        <end position="107"/>
    </location>
</feature>